<proteinExistence type="predicted"/>
<organism evidence="5 6">
    <name type="scientific">Hymenobacter setariae</name>
    <dbReference type="NCBI Taxonomy" id="2594794"/>
    <lineage>
        <taxon>Bacteria</taxon>
        <taxon>Pseudomonadati</taxon>
        <taxon>Bacteroidota</taxon>
        <taxon>Cytophagia</taxon>
        <taxon>Cytophagales</taxon>
        <taxon>Hymenobacteraceae</taxon>
        <taxon>Hymenobacter</taxon>
    </lineage>
</organism>
<keyword evidence="3" id="KW-0804">Transcription</keyword>
<comment type="caution">
    <text evidence="5">The sequence shown here is derived from an EMBL/GenBank/DDBJ whole genome shotgun (WGS) entry which is preliminary data.</text>
</comment>
<keyword evidence="2" id="KW-0238">DNA-binding</keyword>
<keyword evidence="1" id="KW-0805">Transcription regulation</keyword>
<dbReference type="EMBL" id="VMRJ01000001">
    <property type="protein sequence ID" value="TVT43074.1"/>
    <property type="molecule type" value="Genomic_DNA"/>
</dbReference>
<dbReference type="GO" id="GO:0043565">
    <property type="term" value="F:sequence-specific DNA binding"/>
    <property type="evidence" value="ECO:0007669"/>
    <property type="project" value="InterPro"/>
</dbReference>
<dbReference type="SUPFAM" id="SSF46689">
    <property type="entry name" value="Homeodomain-like"/>
    <property type="match status" value="1"/>
</dbReference>
<evidence type="ECO:0000256" key="2">
    <source>
        <dbReference type="ARBA" id="ARBA00023125"/>
    </source>
</evidence>
<dbReference type="AlphaFoldDB" id="A0A558C2Y8"/>
<keyword evidence="6" id="KW-1185">Reference proteome</keyword>
<dbReference type="OrthoDB" id="9799345at2"/>
<dbReference type="Proteomes" id="UP000317624">
    <property type="component" value="Unassembled WGS sequence"/>
</dbReference>
<dbReference type="GO" id="GO:0003700">
    <property type="term" value="F:DNA-binding transcription factor activity"/>
    <property type="evidence" value="ECO:0007669"/>
    <property type="project" value="InterPro"/>
</dbReference>
<dbReference type="InterPro" id="IPR018060">
    <property type="entry name" value="HTH_AraC"/>
</dbReference>
<dbReference type="PROSITE" id="PS01124">
    <property type="entry name" value="HTH_ARAC_FAMILY_2"/>
    <property type="match status" value="1"/>
</dbReference>
<evidence type="ECO:0000313" key="6">
    <source>
        <dbReference type="Proteomes" id="UP000317624"/>
    </source>
</evidence>
<reference evidence="5 6" key="1">
    <citation type="submission" date="2019-07" db="EMBL/GenBank/DDBJ databases">
        <title>Hymenobacter sp. straun FUR1 Genome sequencing and assembly.</title>
        <authorList>
            <person name="Chhetri G."/>
        </authorList>
    </citation>
    <scope>NUCLEOTIDE SEQUENCE [LARGE SCALE GENOMIC DNA]</scope>
    <source>
        <strain evidence="5 6">Fur1</strain>
    </source>
</reference>
<dbReference type="PANTHER" id="PTHR43280">
    <property type="entry name" value="ARAC-FAMILY TRANSCRIPTIONAL REGULATOR"/>
    <property type="match status" value="1"/>
</dbReference>
<dbReference type="Pfam" id="PF12833">
    <property type="entry name" value="HTH_18"/>
    <property type="match status" value="1"/>
</dbReference>
<sequence length="293" mass="32474">MSAMSNSVLPVFAGVTLPLQGFKAYKVVSPANALLAAGRRDFYKLVLATGQMTVGHGTETTYLDGTFLLCINPLVPHSVVHHSADNSGYACVFTEAFVASLRRTEKLQHSPLFRVGDSPIIQLTGEQAAFMAGLFRQILAVQQEEYVHKEEVVNNCLALILHEALRVQPPTEASAPPSAAMHLTQRFLGLLERQFPLESLEQQLALRTVQDFASRLAVHVNYLNRCVKEITGRPTSAHLAERLVAEARALLRHTRWSVADIATCLGFAYPTYFNNYFKRETGQTPAAFRKHQV</sequence>
<name>A0A558C2Y8_9BACT</name>
<evidence type="ECO:0000259" key="4">
    <source>
        <dbReference type="PROSITE" id="PS01124"/>
    </source>
</evidence>
<accession>A0A558C2Y8</accession>
<feature type="domain" description="HTH araC/xylS-type" evidence="4">
    <location>
        <begin position="185"/>
        <end position="291"/>
    </location>
</feature>
<dbReference type="SMART" id="SM00342">
    <property type="entry name" value="HTH_ARAC"/>
    <property type="match status" value="1"/>
</dbReference>
<evidence type="ECO:0000256" key="1">
    <source>
        <dbReference type="ARBA" id="ARBA00023015"/>
    </source>
</evidence>
<gene>
    <name evidence="5" type="ORF">FNT36_03000</name>
</gene>
<dbReference type="Gene3D" id="1.10.10.60">
    <property type="entry name" value="Homeodomain-like"/>
    <property type="match status" value="1"/>
</dbReference>
<protein>
    <submittedName>
        <fullName evidence="5">Helix-turn-helix domain-containing protein</fullName>
    </submittedName>
</protein>
<dbReference type="InterPro" id="IPR009057">
    <property type="entry name" value="Homeodomain-like_sf"/>
</dbReference>
<evidence type="ECO:0000256" key="3">
    <source>
        <dbReference type="ARBA" id="ARBA00023163"/>
    </source>
</evidence>
<dbReference type="PANTHER" id="PTHR43280:SF32">
    <property type="entry name" value="TRANSCRIPTIONAL REGULATORY PROTEIN"/>
    <property type="match status" value="1"/>
</dbReference>
<evidence type="ECO:0000313" key="5">
    <source>
        <dbReference type="EMBL" id="TVT43074.1"/>
    </source>
</evidence>